<keyword evidence="2" id="KW-1003">Cell membrane</keyword>
<evidence type="ECO:0000256" key="1">
    <source>
        <dbReference type="ARBA" id="ARBA00004651"/>
    </source>
</evidence>
<comment type="subcellular location">
    <subcellularLocation>
        <location evidence="1">Cell membrane</location>
        <topology evidence="1">Multi-pass membrane protein</topology>
    </subcellularLocation>
</comment>
<dbReference type="Pfam" id="PF12698">
    <property type="entry name" value="ABC2_membrane_3"/>
    <property type="match status" value="1"/>
</dbReference>
<feature type="transmembrane region" description="Helical" evidence="6">
    <location>
        <begin position="330"/>
        <end position="350"/>
    </location>
</feature>
<evidence type="ECO:0000256" key="3">
    <source>
        <dbReference type="ARBA" id="ARBA00022692"/>
    </source>
</evidence>
<dbReference type="AlphaFoldDB" id="A0A2I1K586"/>
<accession>A0A2I1K586</accession>
<evidence type="ECO:0000256" key="6">
    <source>
        <dbReference type="SAM" id="Phobius"/>
    </source>
</evidence>
<name>A0A2I1K586_9LACT</name>
<gene>
    <name evidence="8" type="ORF">CYJ27_08095</name>
</gene>
<proteinExistence type="predicted"/>
<feature type="transmembrane region" description="Helical" evidence="6">
    <location>
        <begin position="169"/>
        <end position="189"/>
    </location>
</feature>
<sequence>MTKIFMVAKETFWRQVKSWSFLLLILGPFLVIGINVGIGVLSQSEKSEDTIGMVIVDQKLSSAFSDGYRLYDNEKQAEIDFEDQKIKEYVTVDVVDNAQIKLTYHGKANCSAKLKQKLLMQAQVVQQTLNQQVAHLKPQQIEQLSLQPQFEEYNIGKTEESVNNTDVKMGSFVILCFFLYLLLMIYVGVTSQEVAVEKGTKIMEIIFSSMPGGDYFIGKLLGLMGEIILHIGIYIVGGYMAWQGVKHLDALEHYVAMGEPFFKAFLKNIGLVNLIYIVIALILSITLAIFCGALSSKPENANKSGQPVFYLVILGFVLGMTFQNQPDSTILSVVSYIPLLSSFTMPIRIINETASTLSVSLSLGINLITLIGVIYLIRRLYPRLILQTDDAIWKALKRSFHG</sequence>
<keyword evidence="5 6" id="KW-0472">Membrane</keyword>
<dbReference type="InterPro" id="IPR013525">
    <property type="entry name" value="ABC2_TM"/>
</dbReference>
<feature type="transmembrane region" description="Helical" evidence="6">
    <location>
        <begin position="307"/>
        <end position="324"/>
    </location>
</feature>
<dbReference type="GO" id="GO:0005886">
    <property type="term" value="C:plasma membrane"/>
    <property type="evidence" value="ECO:0007669"/>
    <property type="project" value="UniProtKB-SubCell"/>
</dbReference>
<evidence type="ECO:0000256" key="2">
    <source>
        <dbReference type="ARBA" id="ARBA00022475"/>
    </source>
</evidence>
<evidence type="ECO:0000256" key="5">
    <source>
        <dbReference type="ARBA" id="ARBA00023136"/>
    </source>
</evidence>
<dbReference type="PANTHER" id="PTHR30294">
    <property type="entry name" value="MEMBRANE COMPONENT OF ABC TRANSPORTER YHHJ-RELATED"/>
    <property type="match status" value="1"/>
</dbReference>
<dbReference type="InterPro" id="IPR051449">
    <property type="entry name" value="ABC-2_transporter_component"/>
</dbReference>
<keyword evidence="4 6" id="KW-1133">Transmembrane helix</keyword>
<dbReference type="Proteomes" id="UP000234775">
    <property type="component" value="Unassembled WGS sequence"/>
</dbReference>
<feature type="transmembrane region" description="Helical" evidence="6">
    <location>
        <begin position="21"/>
        <end position="41"/>
    </location>
</feature>
<keyword evidence="3 6" id="KW-0812">Transmembrane</keyword>
<evidence type="ECO:0000259" key="7">
    <source>
        <dbReference type="Pfam" id="PF12698"/>
    </source>
</evidence>
<evidence type="ECO:0000313" key="8">
    <source>
        <dbReference type="EMBL" id="PKY90801.1"/>
    </source>
</evidence>
<dbReference type="RefSeq" id="WP_101660837.1">
    <property type="nucleotide sequence ID" value="NZ_PKGZ01000010.1"/>
</dbReference>
<feature type="transmembrane region" description="Helical" evidence="6">
    <location>
        <begin position="274"/>
        <end position="295"/>
    </location>
</feature>
<comment type="caution">
    <text evidence="8">The sequence shown here is derived from an EMBL/GenBank/DDBJ whole genome shotgun (WGS) entry which is preliminary data.</text>
</comment>
<evidence type="ECO:0000313" key="9">
    <source>
        <dbReference type="Proteomes" id="UP000234775"/>
    </source>
</evidence>
<feature type="domain" description="ABC-2 type transporter transmembrane" evidence="7">
    <location>
        <begin position="19"/>
        <end position="374"/>
    </location>
</feature>
<feature type="transmembrane region" description="Helical" evidence="6">
    <location>
        <begin position="220"/>
        <end position="242"/>
    </location>
</feature>
<organism evidence="8 9">
    <name type="scientific">Aerococcus christensenii</name>
    <dbReference type="NCBI Taxonomy" id="87541"/>
    <lineage>
        <taxon>Bacteria</taxon>
        <taxon>Bacillati</taxon>
        <taxon>Bacillota</taxon>
        <taxon>Bacilli</taxon>
        <taxon>Lactobacillales</taxon>
        <taxon>Aerococcaceae</taxon>
        <taxon>Aerococcus</taxon>
    </lineage>
</organism>
<dbReference type="PANTHER" id="PTHR30294:SF29">
    <property type="entry name" value="MULTIDRUG ABC TRANSPORTER PERMEASE YBHS-RELATED"/>
    <property type="match status" value="1"/>
</dbReference>
<feature type="transmembrane region" description="Helical" evidence="6">
    <location>
        <begin position="357"/>
        <end position="377"/>
    </location>
</feature>
<protein>
    <submittedName>
        <fullName evidence="8">ABC transporter permease</fullName>
    </submittedName>
</protein>
<evidence type="ECO:0000256" key="4">
    <source>
        <dbReference type="ARBA" id="ARBA00022989"/>
    </source>
</evidence>
<reference evidence="8 9" key="1">
    <citation type="submission" date="2017-12" db="EMBL/GenBank/DDBJ databases">
        <title>Phylogenetic diversity of female urinary microbiome.</title>
        <authorList>
            <person name="Thomas-White K."/>
            <person name="Wolfe A.J."/>
        </authorList>
    </citation>
    <scope>NUCLEOTIDE SEQUENCE [LARGE SCALE GENOMIC DNA]</scope>
    <source>
        <strain evidence="8 9">UMB0844</strain>
    </source>
</reference>
<dbReference type="EMBL" id="PKGZ01000010">
    <property type="protein sequence ID" value="PKY90801.1"/>
    <property type="molecule type" value="Genomic_DNA"/>
</dbReference>
<keyword evidence="9" id="KW-1185">Reference proteome</keyword>
<dbReference type="GO" id="GO:0140359">
    <property type="term" value="F:ABC-type transporter activity"/>
    <property type="evidence" value="ECO:0007669"/>
    <property type="project" value="InterPro"/>
</dbReference>